<dbReference type="SMART" id="SM00325">
    <property type="entry name" value="RhoGEF"/>
    <property type="match status" value="1"/>
</dbReference>
<evidence type="ECO:0000259" key="1">
    <source>
        <dbReference type="PROSITE" id="PS50010"/>
    </source>
</evidence>
<dbReference type="InterPro" id="IPR011993">
    <property type="entry name" value="PH-like_dom_sf"/>
</dbReference>
<dbReference type="PANTHER" id="PTHR12673:SF159">
    <property type="entry name" value="LD03170P"/>
    <property type="match status" value="1"/>
</dbReference>
<dbReference type="InterPro" id="IPR051092">
    <property type="entry name" value="FYVE_RhoGEF_PH"/>
</dbReference>
<feature type="domain" description="DH" evidence="1">
    <location>
        <begin position="115"/>
        <end position="306"/>
    </location>
</feature>
<dbReference type="Gene3D" id="1.20.900.10">
    <property type="entry name" value="Dbl homology (DH) domain"/>
    <property type="match status" value="1"/>
</dbReference>
<dbReference type="InterPro" id="IPR000219">
    <property type="entry name" value="DH_dom"/>
</dbReference>
<dbReference type="InterPro" id="IPR035899">
    <property type="entry name" value="DBL_dom_sf"/>
</dbReference>
<accession>A0A077WJU2</accession>
<dbReference type="SUPFAM" id="SSF48065">
    <property type="entry name" value="DBL homology domain (DH-domain)"/>
    <property type="match status" value="1"/>
</dbReference>
<gene>
    <name evidence="2" type="ORF">LRAMOSA01302</name>
</gene>
<dbReference type="PANTHER" id="PTHR12673">
    <property type="entry name" value="FACIOGENITAL DYSPLASIA PROTEIN"/>
    <property type="match status" value="1"/>
</dbReference>
<dbReference type="Gene3D" id="2.30.29.30">
    <property type="entry name" value="Pleckstrin-homology domain (PH domain)/Phosphotyrosine-binding domain (PTB)"/>
    <property type="match status" value="1"/>
</dbReference>
<dbReference type="SUPFAM" id="SSF50729">
    <property type="entry name" value="PH domain-like"/>
    <property type="match status" value="1"/>
</dbReference>
<dbReference type="Pfam" id="PF00621">
    <property type="entry name" value="RhoGEF"/>
    <property type="match status" value="1"/>
</dbReference>
<dbReference type="GO" id="GO:0005085">
    <property type="term" value="F:guanyl-nucleotide exchange factor activity"/>
    <property type="evidence" value="ECO:0007669"/>
    <property type="project" value="InterPro"/>
</dbReference>
<dbReference type="OrthoDB" id="1716625at2759"/>
<dbReference type="AlphaFoldDB" id="A0A077WJU2"/>
<dbReference type="EMBL" id="LK023324">
    <property type="protein sequence ID" value="CDS07353.1"/>
    <property type="molecule type" value="Genomic_DNA"/>
</dbReference>
<organism evidence="2">
    <name type="scientific">Lichtheimia ramosa</name>
    <dbReference type="NCBI Taxonomy" id="688394"/>
    <lineage>
        <taxon>Eukaryota</taxon>
        <taxon>Fungi</taxon>
        <taxon>Fungi incertae sedis</taxon>
        <taxon>Mucoromycota</taxon>
        <taxon>Mucoromycotina</taxon>
        <taxon>Mucoromycetes</taxon>
        <taxon>Mucorales</taxon>
        <taxon>Lichtheimiaceae</taxon>
        <taxon>Lichtheimia</taxon>
    </lineage>
</organism>
<name>A0A077WJU2_9FUNG</name>
<dbReference type="PROSITE" id="PS50010">
    <property type="entry name" value="DH_2"/>
    <property type="match status" value="1"/>
</dbReference>
<evidence type="ECO:0000313" key="2">
    <source>
        <dbReference type="EMBL" id="CDS07353.1"/>
    </source>
</evidence>
<dbReference type="GO" id="GO:0005737">
    <property type="term" value="C:cytoplasm"/>
    <property type="evidence" value="ECO:0007669"/>
    <property type="project" value="TreeGrafter"/>
</dbReference>
<sequence>MSRFLRVKNHALNVPGHSGDNDNLHGSLRTRIISSRVGKHTADFLERKLSTVANKYLKGPCRQTARPEIIIQQLLHDTSDTASTYSGSTITTWRGSLNTEDAARILPTISPNEVQYQELMFELMVTEEGYFTDLRNLMEDFTMAILNWEHLPTCLRVVLEGISDIAKLHGSLLGDLQETDAKNGRIIMDATELFERYASIPHFFNVYKDYFLNFEPANNIIAAALDDAHDATKRELRDFILDRMSEPKYRSLTLQAFLLKPVQRLMKYPLFLKSLIDTLPPMSDEYYRHMECMNNLDIEIRRLEEHKSHMEHLIEIQHRTKGLEEYAFELTNANRYLLHQGWLTLVPGTRSTIQGKLVYSFDHVAPYMKSQTSRVYVFLFNDMILFTKIRSKRLSDIEISKSNSSIGPHPAALFKLVLPPCQLTYLDRCVKAKMSSSKPSFLNKSVRFRSHVFSSSSNITPSRSYHEHAINGQDEIEPLQFMCAVAHNNVTNLCLEASSISEKEYWCNQLQSVWDQHCKR</sequence>
<proteinExistence type="predicted"/>
<protein>
    <recommendedName>
        <fullName evidence="1">DH domain-containing protein</fullName>
    </recommendedName>
</protein>
<reference evidence="2" key="1">
    <citation type="journal article" date="2014" name="Genome Announc.">
        <title>De novo whole-genome sequence and genome annotation of Lichtheimia ramosa.</title>
        <authorList>
            <person name="Linde J."/>
            <person name="Schwartze V."/>
            <person name="Binder U."/>
            <person name="Lass-Florl C."/>
            <person name="Voigt K."/>
            <person name="Horn F."/>
        </authorList>
    </citation>
    <scope>NUCLEOTIDE SEQUENCE</scope>
    <source>
        <strain evidence="2">JMRC FSU:6197</strain>
    </source>
</reference>